<dbReference type="EMBL" id="JAPAAF010000021">
    <property type="protein sequence ID" value="MCW0483753.1"/>
    <property type="molecule type" value="Genomic_DNA"/>
</dbReference>
<sequence>MTFILMLSIGIFSACEKEEGEGGTSTIMGRVYAKNYNSDYTIKLGEYYAQGIDVYIIYGNDSIPADDFETSLDGWYRFEYLNKGTYTIYVMSDDPDRQSPSGKIAVSQTVTIEDNHSTVIVDDLVIYE</sequence>
<name>A0AA42C6C1_9BACT</name>
<dbReference type="InterPro" id="IPR013783">
    <property type="entry name" value="Ig-like_fold"/>
</dbReference>
<accession>A0AA42C6C1</accession>
<dbReference type="RefSeq" id="WP_282592347.1">
    <property type="nucleotide sequence ID" value="NZ_JAPAAF010000021.1"/>
</dbReference>
<protein>
    <submittedName>
        <fullName evidence="1">Uncharacterized protein</fullName>
    </submittedName>
</protein>
<evidence type="ECO:0000313" key="2">
    <source>
        <dbReference type="Proteomes" id="UP001163821"/>
    </source>
</evidence>
<dbReference type="AlphaFoldDB" id="A0AA42C6C1"/>
<gene>
    <name evidence="1" type="ORF">N2K84_13500</name>
</gene>
<dbReference type="SUPFAM" id="SSF49478">
    <property type="entry name" value="Cna protein B-type domain"/>
    <property type="match status" value="1"/>
</dbReference>
<dbReference type="Gene3D" id="2.60.40.10">
    <property type="entry name" value="Immunoglobulins"/>
    <property type="match status" value="1"/>
</dbReference>
<proteinExistence type="predicted"/>
<organism evidence="1 2">
    <name type="scientific">Gaoshiqia sediminis</name>
    <dbReference type="NCBI Taxonomy" id="2986998"/>
    <lineage>
        <taxon>Bacteria</taxon>
        <taxon>Pseudomonadati</taxon>
        <taxon>Bacteroidota</taxon>
        <taxon>Bacteroidia</taxon>
        <taxon>Marinilabiliales</taxon>
        <taxon>Prolixibacteraceae</taxon>
        <taxon>Gaoshiqia</taxon>
    </lineage>
</organism>
<keyword evidence="2" id="KW-1185">Reference proteome</keyword>
<reference evidence="1" key="1">
    <citation type="submission" date="2022-10" db="EMBL/GenBank/DDBJ databases">
        <title>Gaoshiqiia sediminis gen. nov., sp. nov., isolated from coastal sediment.</title>
        <authorList>
            <person name="Yu W.X."/>
            <person name="Mu D.S."/>
            <person name="Du J.Z."/>
            <person name="Liang Y.Q."/>
        </authorList>
    </citation>
    <scope>NUCLEOTIDE SEQUENCE</scope>
    <source>
        <strain evidence="1">A06</strain>
    </source>
</reference>
<dbReference type="Proteomes" id="UP001163821">
    <property type="component" value="Unassembled WGS sequence"/>
</dbReference>
<comment type="caution">
    <text evidence="1">The sequence shown here is derived from an EMBL/GenBank/DDBJ whole genome shotgun (WGS) entry which is preliminary data.</text>
</comment>
<evidence type="ECO:0000313" key="1">
    <source>
        <dbReference type="EMBL" id="MCW0483753.1"/>
    </source>
</evidence>